<dbReference type="Pfam" id="PF20211">
    <property type="entry name" value="DUF6571"/>
    <property type="match status" value="1"/>
</dbReference>
<gene>
    <name evidence="3" type="ORF">NCTC11923_01013</name>
</gene>
<evidence type="ECO:0000313" key="4">
    <source>
        <dbReference type="Proteomes" id="UP000276899"/>
    </source>
</evidence>
<evidence type="ECO:0000313" key="3">
    <source>
        <dbReference type="EMBL" id="VEG74379.1"/>
    </source>
</evidence>
<dbReference type="Proteomes" id="UP000276899">
    <property type="component" value="Chromosome"/>
</dbReference>
<dbReference type="EMBL" id="LR134363">
    <property type="protein sequence ID" value="VEG74379.1"/>
    <property type="molecule type" value="Genomic_DNA"/>
</dbReference>
<evidence type="ECO:0000256" key="1">
    <source>
        <dbReference type="SAM" id="MobiDB-lite"/>
    </source>
</evidence>
<protein>
    <recommendedName>
        <fullName evidence="2">DUF6571 domain-containing protein</fullName>
    </recommendedName>
</protein>
<feature type="compositionally biased region" description="Polar residues" evidence="1">
    <location>
        <begin position="262"/>
        <end position="273"/>
    </location>
</feature>
<dbReference type="KEGG" id="asla:NCTC11923_01013"/>
<feature type="region of interest" description="Disordered" evidence="1">
    <location>
        <begin position="253"/>
        <end position="310"/>
    </location>
</feature>
<evidence type="ECO:0000259" key="2">
    <source>
        <dbReference type="Pfam" id="PF20211"/>
    </source>
</evidence>
<feature type="domain" description="DUF6571" evidence="2">
    <location>
        <begin position="26"/>
        <end position="289"/>
    </location>
</feature>
<proteinExistence type="predicted"/>
<dbReference type="AlphaFoldDB" id="A0A3S4SJU7"/>
<keyword evidence="4" id="KW-1185">Reference proteome</keyword>
<name>A0A3S4SJU7_9ACTO</name>
<dbReference type="InterPro" id="IPR046701">
    <property type="entry name" value="DUF6571"/>
</dbReference>
<dbReference type="RefSeq" id="WP_126412192.1">
    <property type="nucleotide sequence ID" value="NZ_CBCRWE010000079.1"/>
</dbReference>
<feature type="compositionally biased region" description="Basic and acidic residues" evidence="1">
    <location>
        <begin position="283"/>
        <end position="297"/>
    </location>
</feature>
<sequence length="310" mass="34886">MIDGGNKSSNTFNTYTSPYDTYNEEEWDGKVGTQPTFSDYALSELIGQTFDDKKRQTDMQIRLKAIDASRYMAALNYYKKTGKATRLTEYFAKYYHKEGFVTGAFNERTVADAKERDRREREWIRNSRDTAVAVAGAIPYASGAVSVTIDRISEDLENRLANNTKEAIVGNSDVKRDRNQQARLNALTLLLNSNMFTQRQLRDFMSAGNHGSIVAKDEKTGKLVIDKKLIAGLRSTDETTRILAEEKLDNFDRNKSAMESPAASSVDGTTSKGNGKDFSFNEGYKRAKDGEERDGKKAAYPNKFSDNKNR</sequence>
<organism evidence="3 4">
    <name type="scientific">Actinomyces slackii</name>
    <dbReference type="NCBI Taxonomy" id="52774"/>
    <lineage>
        <taxon>Bacteria</taxon>
        <taxon>Bacillati</taxon>
        <taxon>Actinomycetota</taxon>
        <taxon>Actinomycetes</taxon>
        <taxon>Actinomycetales</taxon>
        <taxon>Actinomycetaceae</taxon>
        <taxon>Actinomyces</taxon>
    </lineage>
</organism>
<reference evidence="3 4" key="1">
    <citation type="submission" date="2018-12" db="EMBL/GenBank/DDBJ databases">
        <authorList>
            <consortium name="Pathogen Informatics"/>
        </authorList>
    </citation>
    <scope>NUCLEOTIDE SEQUENCE [LARGE SCALE GENOMIC DNA]</scope>
    <source>
        <strain evidence="3 4">NCTC11923</strain>
    </source>
</reference>
<accession>A0A3S4SJU7</accession>